<proteinExistence type="predicted"/>
<keyword evidence="1" id="KW-0472">Membrane</keyword>
<dbReference type="RefSeq" id="WP_209665244.1">
    <property type="nucleotide sequence ID" value="NZ_JAGGMS010000001.1"/>
</dbReference>
<evidence type="ECO:0000313" key="2">
    <source>
        <dbReference type="EMBL" id="MBP2181879.1"/>
    </source>
</evidence>
<feature type="transmembrane region" description="Helical" evidence="1">
    <location>
        <begin position="326"/>
        <end position="347"/>
    </location>
</feature>
<reference evidence="2 3" key="1">
    <citation type="submission" date="2021-03" db="EMBL/GenBank/DDBJ databases">
        <title>Sequencing the genomes of 1000 actinobacteria strains.</title>
        <authorList>
            <person name="Klenk H.-P."/>
        </authorList>
    </citation>
    <scope>NUCLEOTIDE SEQUENCE [LARGE SCALE GENOMIC DNA]</scope>
    <source>
        <strain evidence="2 3">DSM 45510</strain>
    </source>
</reference>
<keyword evidence="1" id="KW-0812">Transmembrane</keyword>
<feature type="transmembrane region" description="Helical" evidence="1">
    <location>
        <begin position="170"/>
        <end position="189"/>
    </location>
</feature>
<feature type="transmembrane region" description="Helical" evidence="1">
    <location>
        <begin position="302"/>
        <end position="320"/>
    </location>
</feature>
<evidence type="ECO:0000256" key="1">
    <source>
        <dbReference type="SAM" id="Phobius"/>
    </source>
</evidence>
<feature type="transmembrane region" description="Helical" evidence="1">
    <location>
        <begin position="228"/>
        <end position="254"/>
    </location>
</feature>
<feature type="transmembrane region" description="Helical" evidence="1">
    <location>
        <begin position="373"/>
        <end position="393"/>
    </location>
</feature>
<feature type="transmembrane region" description="Helical" evidence="1">
    <location>
        <begin position="399"/>
        <end position="429"/>
    </location>
</feature>
<feature type="transmembrane region" description="Helical" evidence="1">
    <location>
        <begin position="22"/>
        <end position="44"/>
    </location>
</feature>
<feature type="transmembrane region" description="Helical" evidence="1">
    <location>
        <begin position="97"/>
        <end position="124"/>
    </location>
</feature>
<gene>
    <name evidence="2" type="ORF">JOM49_003405</name>
</gene>
<dbReference type="Proteomes" id="UP000741013">
    <property type="component" value="Unassembled WGS sequence"/>
</dbReference>
<feature type="transmembrane region" description="Helical" evidence="1">
    <location>
        <begin position="136"/>
        <end position="158"/>
    </location>
</feature>
<name>A0ABS4PR38_9PSEU</name>
<evidence type="ECO:0000313" key="3">
    <source>
        <dbReference type="Proteomes" id="UP000741013"/>
    </source>
</evidence>
<keyword evidence="1" id="KW-1133">Transmembrane helix</keyword>
<comment type="caution">
    <text evidence="2">The sequence shown here is derived from an EMBL/GenBank/DDBJ whole genome shotgun (WGS) entry which is preliminary data.</text>
</comment>
<accession>A0ABS4PR38</accession>
<keyword evidence="3" id="KW-1185">Reference proteome</keyword>
<sequence length="524" mass="54513">MVGVFVRLKLLVLRNSLRGSRIVGWVFGGLIGLLAAVGTLLVGFVPFDRPETSVDLLASIHAVWLIGWVLAPVATGGGDETLRPEHFALLPLSNRRLATGLLAASLVGVTTLVSLVAFSGLYFYGLRFGPAPALVGLLFAVLQLLLVVLVYRVVMAALGALLSSRKGKELGILLVALTGLSGIGLNYALNSVGPAIIQGQAPELVAVTRVLPSGWGAVAVHAAGTGSWGLVVVLLAGLVVLLGVLLTIWGALLARSVTSPSFHGAARVRSSAGQSSPVTVSPVGAVVRKELRTWWRDARRRVALMGTLIMGVVVCVVPSFSGDSTAPLALLGVFVAVFGCLQAGNLYGFDGSALWHTLVTPGAPRADVRGRQFAWVLLVAPLALVLGLVTPGVSGRLDLYPWVLGALPALLGAGAGVVLLQSVYVAYPLPDPRRNTSPWSSGGRPGCARVLMMFAITLLQLAAALPVIGVVLLGELNDSAVLKWAGVPVGLAVGGLLAWWWGALALRRLTDRGPELLNTVAKEI</sequence>
<protein>
    <submittedName>
        <fullName evidence="2">ABC-2 type transport system permease protein</fullName>
    </submittedName>
</protein>
<feature type="transmembrane region" description="Helical" evidence="1">
    <location>
        <begin position="485"/>
        <end position="506"/>
    </location>
</feature>
<organism evidence="2 3">
    <name type="scientific">Amycolatopsis magusensis</name>
    <dbReference type="NCBI Taxonomy" id="882444"/>
    <lineage>
        <taxon>Bacteria</taxon>
        <taxon>Bacillati</taxon>
        <taxon>Actinomycetota</taxon>
        <taxon>Actinomycetes</taxon>
        <taxon>Pseudonocardiales</taxon>
        <taxon>Pseudonocardiaceae</taxon>
        <taxon>Amycolatopsis</taxon>
    </lineage>
</organism>
<dbReference type="EMBL" id="JAGGMS010000001">
    <property type="protein sequence ID" value="MBP2181879.1"/>
    <property type="molecule type" value="Genomic_DNA"/>
</dbReference>
<feature type="transmembrane region" description="Helical" evidence="1">
    <location>
        <begin position="56"/>
        <end position="76"/>
    </location>
</feature>
<feature type="transmembrane region" description="Helical" evidence="1">
    <location>
        <begin position="450"/>
        <end position="473"/>
    </location>
</feature>